<dbReference type="InterPro" id="IPR052356">
    <property type="entry name" value="Thiol_S-MT"/>
</dbReference>
<evidence type="ECO:0000313" key="3">
    <source>
        <dbReference type="EMBL" id="KAK8785712.1"/>
    </source>
</evidence>
<dbReference type="CDD" id="cd02440">
    <property type="entry name" value="AdoMet_MTases"/>
    <property type="match status" value="1"/>
</dbReference>
<keyword evidence="4" id="KW-1185">Reference proteome</keyword>
<dbReference type="Proteomes" id="UP001321473">
    <property type="component" value="Unassembled WGS sequence"/>
</dbReference>
<sequence length="252" mass="28691">MSGFPQPPLGLLWMLSLHFFGLLLLPVLLLFATARELYFVFFFRLGTIIWADSFTKARSLALKPINSLESHDPKLRAEGALRVLEIGAGLGSNFKHVTRPIKYTNVDPNKQFGQAFVEELKKHPKIELERWVHGYGEDMAQLATGHFDAVMFTYLLCSAKDGRRVLEEAKRVLCKGGHMIFLEHVAYPRDTWQRLLQHAMTPLWTIFCCNCHLNRESEKLIESVGFSQVTIRYVHVPLGIVINHQAYGIAVA</sequence>
<dbReference type="GO" id="GO:0008757">
    <property type="term" value="F:S-adenosylmethionine-dependent methyltransferase activity"/>
    <property type="evidence" value="ECO:0007669"/>
    <property type="project" value="InterPro"/>
</dbReference>
<gene>
    <name evidence="3" type="ORF">V5799_007923</name>
</gene>
<organism evidence="3 4">
    <name type="scientific">Amblyomma americanum</name>
    <name type="common">Lone star tick</name>
    <dbReference type="NCBI Taxonomy" id="6943"/>
    <lineage>
        <taxon>Eukaryota</taxon>
        <taxon>Metazoa</taxon>
        <taxon>Ecdysozoa</taxon>
        <taxon>Arthropoda</taxon>
        <taxon>Chelicerata</taxon>
        <taxon>Arachnida</taxon>
        <taxon>Acari</taxon>
        <taxon>Parasitiformes</taxon>
        <taxon>Ixodida</taxon>
        <taxon>Ixodoidea</taxon>
        <taxon>Ixodidae</taxon>
        <taxon>Amblyomminae</taxon>
        <taxon>Amblyomma</taxon>
    </lineage>
</organism>
<feature type="transmembrane region" description="Helical" evidence="1">
    <location>
        <begin position="12"/>
        <end position="31"/>
    </location>
</feature>
<proteinExistence type="predicted"/>
<dbReference type="AlphaFoldDB" id="A0AAQ4FGH0"/>
<evidence type="ECO:0000313" key="4">
    <source>
        <dbReference type="Proteomes" id="UP001321473"/>
    </source>
</evidence>
<dbReference type="InterPro" id="IPR013216">
    <property type="entry name" value="Methyltransf_11"/>
</dbReference>
<comment type="caution">
    <text evidence="3">The sequence shown here is derived from an EMBL/GenBank/DDBJ whole genome shotgun (WGS) entry which is preliminary data.</text>
</comment>
<name>A0AAQ4FGH0_AMBAM</name>
<dbReference type="PANTHER" id="PTHR45036:SF1">
    <property type="entry name" value="METHYLTRANSFERASE LIKE 7A"/>
    <property type="match status" value="1"/>
</dbReference>
<dbReference type="Gene3D" id="3.40.50.150">
    <property type="entry name" value="Vaccinia Virus protein VP39"/>
    <property type="match status" value="1"/>
</dbReference>
<dbReference type="InterPro" id="IPR029063">
    <property type="entry name" value="SAM-dependent_MTases_sf"/>
</dbReference>
<feature type="transmembrane region" description="Helical" evidence="1">
    <location>
        <begin position="37"/>
        <end position="55"/>
    </location>
</feature>
<reference evidence="3 4" key="1">
    <citation type="journal article" date="2023" name="Arcadia Sci">
        <title>De novo assembly of a long-read Amblyomma americanum tick genome.</title>
        <authorList>
            <person name="Chou S."/>
            <person name="Poskanzer K.E."/>
            <person name="Rollins M."/>
            <person name="Thuy-Boun P.S."/>
        </authorList>
    </citation>
    <scope>NUCLEOTIDE SEQUENCE [LARGE SCALE GENOMIC DNA]</scope>
    <source>
        <strain evidence="3">F_SG_1</strain>
        <tissue evidence="3">Salivary glands</tissue>
    </source>
</reference>
<dbReference type="EMBL" id="JARKHS020003299">
    <property type="protein sequence ID" value="KAK8785712.1"/>
    <property type="molecule type" value="Genomic_DNA"/>
</dbReference>
<evidence type="ECO:0000256" key="1">
    <source>
        <dbReference type="SAM" id="Phobius"/>
    </source>
</evidence>
<dbReference type="Pfam" id="PF08241">
    <property type="entry name" value="Methyltransf_11"/>
    <property type="match status" value="1"/>
</dbReference>
<dbReference type="PANTHER" id="PTHR45036">
    <property type="entry name" value="METHYLTRANSFERASE LIKE 7B"/>
    <property type="match status" value="1"/>
</dbReference>
<keyword evidence="1" id="KW-1133">Transmembrane helix</keyword>
<feature type="domain" description="Methyltransferase type 11" evidence="2">
    <location>
        <begin position="84"/>
        <end position="181"/>
    </location>
</feature>
<accession>A0AAQ4FGH0</accession>
<dbReference type="SUPFAM" id="SSF53335">
    <property type="entry name" value="S-adenosyl-L-methionine-dependent methyltransferases"/>
    <property type="match status" value="1"/>
</dbReference>
<keyword evidence="1" id="KW-0812">Transmembrane</keyword>
<evidence type="ECO:0000259" key="2">
    <source>
        <dbReference type="Pfam" id="PF08241"/>
    </source>
</evidence>
<keyword evidence="1" id="KW-0472">Membrane</keyword>
<protein>
    <recommendedName>
        <fullName evidence="2">Methyltransferase type 11 domain-containing protein</fullName>
    </recommendedName>
</protein>